<dbReference type="InterPro" id="IPR000823">
    <property type="entry name" value="Peroxidase_pln"/>
</dbReference>
<dbReference type="GO" id="GO:0140825">
    <property type="term" value="F:lactoperoxidase activity"/>
    <property type="evidence" value="ECO:0007669"/>
    <property type="project" value="UniProtKB-EC"/>
</dbReference>
<evidence type="ECO:0000256" key="1">
    <source>
        <dbReference type="ARBA" id="ARBA00000189"/>
    </source>
</evidence>
<dbReference type="SUPFAM" id="SSF48113">
    <property type="entry name" value="Heme-dependent peroxidases"/>
    <property type="match status" value="1"/>
</dbReference>
<dbReference type="InterPro" id="IPR010255">
    <property type="entry name" value="Haem_peroxidase_sf"/>
</dbReference>
<dbReference type="Gene3D" id="1.10.420.10">
    <property type="entry name" value="Peroxidase, domain 2"/>
    <property type="match status" value="1"/>
</dbReference>
<evidence type="ECO:0000313" key="11">
    <source>
        <dbReference type="EMBL" id="KAK3230472.1"/>
    </source>
</evidence>
<evidence type="ECO:0000259" key="10">
    <source>
        <dbReference type="PROSITE" id="PS50873"/>
    </source>
</evidence>
<comment type="cofactor">
    <cofactor evidence="9">
        <name>Ca(2+)</name>
        <dbReference type="ChEBI" id="CHEBI:29108"/>
    </cofactor>
    <text evidence="9">Binds 2 calcium ions per subunit.</text>
</comment>
<comment type="catalytic activity">
    <reaction evidence="1">
        <text>2 a phenolic donor + H2O2 = 2 a phenolic radical donor + 2 H2O</text>
        <dbReference type="Rhea" id="RHEA:56136"/>
        <dbReference type="ChEBI" id="CHEBI:15377"/>
        <dbReference type="ChEBI" id="CHEBI:16240"/>
        <dbReference type="ChEBI" id="CHEBI:139520"/>
        <dbReference type="ChEBI" id="CHEBI:139521"/>
        <dbReference type="EC" id="1.11.1.7"/>
    </reaction>
</comment>
<keyword evidence="12" id="KW-1185">Reference proteome</keyword>
<evidence type="ECO:0000256" key="6">
    <source>
        <dbReference type="ARBA" id="ARBA00022723"/>
    </source>
</evidence>
<dbReference type="PANTHER" id="PTHR31517">
    <property type="match status" value="1"/>
</dbReference>
<sequence>MCLFSQVNIKIPLDQGTKFIFDDFIFRNIKNGFIVLASDARLYDNNKTKQILDSYITTGSGKSFKANFGKAMVRMSNIGVKTGPEGDSRRVCNAINLA</sequence>
<gene>
    <name evidence="11" type="ORF">Dsin_002353</name>
</gene>
<dbReference type="GO" id="GO:0020037">
    <property type="term" value="F:heme binding"/>
    <property type="evidence" value="ECO:0007669"/>
    <property type="project" value="InterPro"/>
</dbReference>
<dbReference type="PRINTS" id="PR00461">
    <property type="entry name" value="PLPEROXIDASE"/>
</dbReference>
<comment type="cofactor">
    <cofactor evidence="2">
        <name>heme b</name>
        <dbReference type="ChEBI" id="CHEBI:60344"/>
    </cofactor>
</comment>
<feature type="binding site" evidence="9">
    <location>
        <position position="22"/>
    </location>
    <ligand>
        <name>Ca(2+)</name>
        <dbReference type="ChEBI" id="CHEBI:29108"/>
        <label>2</label>
    </ligand>
</feature>
<accession>A0AAE0B6Z3</accession>
<keyword evidence="5" id="KW-0349">Heme</keyword>
<keyword evidence="8" id="KW-0408">Iron</keyword>
<evidence type="ECO:0000256" key="2">
    <source>
        <dbReference type="ARBA" id="ARBA00001970"/>
    </source>
</evidence>
<keyword evidence="7" id="KW-0560">Oxidoreductase</keyword>
<evidence type="ECO:0000256" key="5">
    <source>
        <dbReference type="ARBA" id="ARBA00022617"/>
    </source>
</evidence>
<evidence type="ECO:0000256" key="9">
    <source>
        <dbReference type="PIRSR" id="PIRSR600823-3"/>
    </source>
</evidence>
<dbReference type="EMBL" id="JANJYJ010000001">
    <property type="protein sequence ID" value="KAK3230472.1"/>
    <property type="molecule type" value="Genomic_DNA"/>
</dbReference>
<evidence type="ECO:0000256" key="4">
    <source>
        <dbReference type="ARBA" id="ARBA00022559"/>
    </source>
</evidence>
<evidence type="ECO:0000256" key="8">
    <source>
        <dbReference type="ARBA" id="ARBA00023004"/>
    </source>
</evidence>
<name>A0AAE0B6Z3_9ROSI</name>
<feature type="binding site" evidence="9">
    <location>
        <position position="14"/>
    </location>
    <ligand>
        <name>Ca(2+)</name>
        <dbReference type="ChEBI" id="CHEBI:29108"/>
        <label>2</label>
    </ligand>
</feature>
<dbReference type="InterPro" id="IPR002016">
    <property type="entry name" value="Haem_peroxidase"/>
</dbReference>
<dbReference type="GO" id="GO:0046872">
    <property type="term" value="F:metal ion binding"/>
    <property type="evidence" value="ECO:0007669"/>
    <property type="project" value="UniProtKB-KW"/>
</dbReference>
<keyword evidence="6 9" id="KW-0479">Metal-binding</keyword>
<dbReference type="PANTHER" id="PTHR31517:SF48">
    <property type="entry name" value="PEROXIDASE 16-RELATED"/>
    <property type="match status" value="1"/>
</dbReference>
<organism evidence="11 12">
    <name type="scientific">Dipteronia sinensis</name>
    <dbReference type="NCBI Taxonomy" id="43782"/>
    <lineage>
        <taxon>Eukaryota</taxon>
        <taxon>Viridiplantae</taxon>
        <taxon>Streptophyta</taxon>
        <taxon>Embryophyta</taxon>
        <taxon>Tracheophyta</taxon>
        <taxon>Spermatophyta</taxon>
        <taxon>Magnoliopsida</taxon>
        <taxon>eudicotyledons</taxon>
        <taxon>Gunneridae</taxon>
        <taxon>Pentapetalae</taxon>
        <taxon>rosids</taxon>
        <taxon>malvids</taxon>
        <taxon>Sapindales</taxon>
        <taxon>Sapindaceae</taxon>
        <taxon>Hippocastanoideae</taxon>
        <taxon>Acereae</taxon>
        <taxon>Dipteronia</taxon>
    </lineage>
</organism>
<comment type="caution">
    <text evidence="11">The sequence shown here is derived from an EMBL/GenBank/DDBJ whole genome shotgun (WGS) entry which is preliminary data.</text>
</comment>
<dbReference type="EC" id="1.11.1.7" evidence="3"/>
<proteinExistence type="predicted"/>
<evidence type="ECO:0000256" key="7">
    <source>
        <dbReference type="ARBA" id="ARBA00023002"/>
    </source>
</evidence>
<dbReference type="GO" id="GO:0006979">
    <property type="term" value="P:response to oxidative stress"/>
    <property type="evidence" value="ECO:0007669"/>
    <property type="project" value="InterPro"/>
</dbReference>
<dbReference type="Proteomes" id="UP001281410">
    <property type="component" value="Unassembled WGS sequence"/>
</dbReference>
<evidence type="ECO:0000256" key="3">
    <source>
        <dbReference type="ARBA" id="ARBA00012313"/>
    </source>
</evidence>
<keyword evidence="4" id="KW-0575">Peroxidase</keyword>
<dbReference type="PROSITE" id="PS50873">
    <property type="entry name" value="PEROXIDASE_4"/>
    <property type="match status" value="1"/>
</dbReference>
<reference evidence="11" key="1">
    <citation type="journal article" date="2023" name="Plant J.">
        <title>Genome sequences and population genomics provide insights into the demographic history, inbreeding, and mutation load of two 'living fossil' tree species of Dipteronia.</title>
        <authorList>
            <person name="Feng Y."/>
            <person name="Comes H.P."/>
            <person name="Chen J."/>
            <person name="Zhu S."/>
            <person name="Lu R."/>
            <person name="Zhang X."/>
            <person name="Li P."/>
            <person name="Qiu J."/>
            <person name="Olsen K.M."/>
            <person name="Qiu Y."/>
        </authorList>
    </citation>
    <scope>NUCLEOTIDE SEQUENCE</scope>
    <source>
        <strain evidence="11">NBL</strain>
    </source>
</reference>
<keyword evidence="9" id="KW-0106">Calcium</keyword>
<dbReference type="AlphaFoldDB" id="A0AAE0B6Z3"/>
<dbReference type="Gene3D" id="1.10.520.10">
    <property type="match status" value="1"/>
</dbReference>
<feature type="domain" description="Plant heme peroxidase family profile" evidence="10">
    <location>
        <begin position="1"/>
        <end position="96"/>
    </location>
</feature>
<protein>
    <recommendedName>
        <fullName evidence="3">peroxidase</fullName>
        <ecNumber evidence="3">1.11.1.7</ecNumber>
    </recommendedName>
</protein>
<evidence type="ECO:0000313" key="12">
    <source>
        <dbReference type="Proteomes" id="UP001281410"/>
    </source>
</evidence>
<feature type="binding site" evidence="9">
    <location>
        <position position="17"/>
    </location>
    <ligand>
        <name>Ca(2+)</name>
        <dbReference type="ChEBI" id="CHEBI:29108"/>
        <label>2</label>
    </ligand>
</feature>